<evidence type="ECO:0000259" key="17">
    <source>
        <dbReference type="PROSITE" id="PS50894"/>
    </source>
</evidence>
<dbReference type="PRINTS" id="PR00344">
    <property type="entry name" value="BCTRLSENSOR"/>
</dbReference>
<dbReference type="InterPro" id="IPR051315">
    <property type="entry name" value="Bact_Chemotaxis_CheA"/>
</dbReference>
<keyword evidence="7" id="KW-0547">Nucleotide-binding</keyword>
<dbReference type="GO" id="GO:0006935">
    <property type="term" value="P:chemotaxis"/>
    <property type="evidence" value="ECO:0007669"/>
    <property type="project" value="UniProtKB-KW"/>
</dbReference>
<dbReference type="Pfam" id="PF01584">
    <property type="entry name" value="CheW"/>
    <property type="match status" value="1"/>
</dbReference>
<dbReference type="GO" id="GO:0005737">
    <property type="term" value="C:cytoplasm"/>
    <property type="evidence" value="ECO:0007669"/>
    <property type="project" value="InterPro"/>
</dbReference>
<dbReference type="PANTHER" id="PTHR43395">
    <property type="entry name" value="SENSOR HISTIDINE KINASE CHEA"/>
    <property type="match status" value="1"/>
</dbReference>
<feature type="domain" description="Histidine kinase" evidence="15">
    <location>
        <begin position="514"/>
        <end position="765"/>
    </location>
</feature>
<evidence type="ECO:0000256" key="12">
    <source>
        <dbReference type="PROSITE-ProRule" id="PRU00110"/>
    </source>
</evidence>
<dbReference type="SMART" id="SM00073">
    <property type="entry name" value="HPT"/>
    <property type="match status" value="2"/>
</dbReference>
<feature type="region of interest" description="Disordered" evidence="14">
    <location>
        <begin position="451"/>
        <end position="474"/>
    </location>
</feature>
<keyword evidence="10" id="KW-0902">Two-component regulatory system</keyword>
<name>A0A7W0CBG8_9BACT</name>
<dbReference type="InterPro" id="IPR036890">
    <property type="entry name" value="HATPase_C_sf"/>
</dbReference>
<dbReference type="InterPro" id="IPR004358">
    <property type="entry name" value="Sig_transdc_His_kin-like_C"/>
</dbReference>
<dbReference type="CDD" id="cd00088">
    <property type="entry name" value="HPT"/>
    <property type="match status" value="2"/>
</dbReference>
<reference evidence="18 19" key="1">
    <citation type="submission" date="2020-07" db="EMBL/GenBank/DDBJ databases">
        <title>Genomic Encyclopedia of Type Strains, Phase IV (KMG-IV): sequencing the most valuable type-strain genomes for metagenomic binning, comparative biology and taxonomic classification.</title>
        <authorList>
            <person name="Goeker M."/>
        </authorList>
    </citation>
    <scope>NUCLEOTIDE SEQUENCE [LARGE SCALE GENOMIC DNA]</scope>
    <source>
        <strain evidence="18 19">DSM 17721</strain>
    </source>
</reference>
<dbReference type="FunFam" id="3.30.565.10:FF:000016">
    <property type="entry name" value="Chemotaxis protein CheA, putative"/>
    <property type="match status" value="1"/>
</dbReference>
<dbReference type="InterPro" id="IPR004105">
    <property type="entry name" value="CheA-like_dim"/>
</dbReference>
<feature type="region of interest" description="Disordered" evidence="14">
    <location>
        <begin position="251"/>
        <end position="311"/>
    </location>
</feature>
<evidence type="ECO:0000256" key="7">
    <source>
        <dbReference type="ARBA" id="ARBA00022741"/>
    </source>
</evidence>
<dbReference type="PANTHER" id="PTHR43395:SF10">
    <property type="entry name" value="CHEMOTAXIS PROTEIN CHEA"/>
    <property type="match status" value="1"/>
</dbReference>
<evidence type="ECO:0000256" key="11">
    <source>
        <dbReference type="ARBA" id="ARBA00035100"/>
    </source>
</evidence>
<evidence type="ECO:0000256" key="13">
    <source>
        <dbReference type="SAM" id="Coils"/>
    </source>
</evidence>
<dbReference type="Gene3D" id="1.20.120.160">
    <property type="entry name" value="HPT domain"/>
    <property type="match status" value="2"/>
</dbReference>
<dbReference type="PROSITE" id="PS50851">
    <property type="entry name" value="CHEW"/>
    <property type="match status" value="1"/>
</dbReference>
<gene>
    <name evidence="18" type="ORF">HNR65_003028</name>
</gene>
<feature type="modified residue" description="Phosphohistidine" evidence="12">
    <location>
        <position position="364"/>
    </location>
</feature>
<evidence type="ECO:0000313" key="19">
    <source>
        <dbReference type="Proteomes" id="UP000525298"/>
    </source>
</evidence>
<feature type="domain" description="CheW-like" evidence="16">
    <location>
        <begin position="767"/>
        <end position="902"/>
    </location>
</feature>
<evidence type="ECO:0000259" key="16">
    <source>
        <dbReference type="PROSITE" id="PS50851"/>
    </source>
</evidence>
<keyword evidence="9" id="KW-0067">ATP-binding</keyword>
<dbReference type="InterPro" id="IPR005467">
    <property type="entry name" value="His_kinase_dom"/>
</dbReference>
<dbReference type="Pfam" id="PF01627">
    <property type="entry name" value="Hpt"/>
    <property type="match status" value="2"/>
</dbReference>
<sequence>MTKNQMQTAKEKIGPLVEKAAEALVMGDLSDASAAGDLAVAFTEVAVALDEDFPRASRAARSAGELLEKMAAAGRPPSGDEVEALEGVISGLQDISERNLADDQPVFPEGFAPAAGAKADEASNAAAGEAANPASAVDQEILDEYLAQQDTVVSEIEDLVLSFEHQADARVLTALKRILHTAKGEAGVLGLNPIERVCHRVEDYIQKDEQHLQADLLLEFKDWFEQSISALKQGQEILLADNLLEALDTAIYSPPGPAEKDQAPKSAPDPAPEPEPEQESDPVPESPQEPEPQTSCTQPEQNRPEQDSEMASLMSAVEIEDPEITADFISEANEHFEISDENLLTLENDPENEEAIASIFRAFHTIKGTTSFLGLTPVSTLAHKAENLLDEVRKKRIAFDGQVVDATFNALDLLKKMNKDLETALGADGMYTPPPELPDVFVQLKAALGNGDASPKAKPSPEAAPLENKKSEPLAADPLLDTGREAAADTVTEAAPPAAEAAAAGGASAYAGKTVRQTMKIDADRIDLLLETIGELVIVESIVSQEAGERRTEARELERNLAQLKKITRSLQDIGMSMRLIPIDNTFRKMGRLVRDLAKKSGKKIELTMEGRETELDKGMVEKLGDPLVHMIRNAVDHGIEPTADDRVAAGKPATGTIVLKAYHQGGNIHIDITDDGRGLDRDAISAKAKERGLITSDENMTDEEIYALIFEPGFSTAKQITDVSGRGVGMDVVKSNIESMRGNVRIRSQKGVGSTFTLVLPLTMAIIDGMIVRAGSERYILPLLSIIESFQPTRKMITKVSGKGETVPFRQRLLPLFRLATMFDIHDAQSDPTQALVVVLEDAGRQIALLVDELLGQNQTVIKNLGQGLKHVDGIAGASIMPDGTPGLIVDVNGLVKLATA</sequence>
<dbReference type="InterPro" id="IPR008207">
    <property type="entry name" value="Sig_transdc_His_kin_Hpt_dom"/>
</dbReference>
<evidence type="ECO:0000313" key="18">
    <source>
        <dbReference type="EMBL" id="MBA2882674.1"/>
    </source>
</evidence>
<dbReference type="AlphaFoldDB" id="A0A7W0CBG8"/>
<feature type="compositionally biased region" description="Acidic residues" evidence="14">
    <location>
        <begin position="272"/>
        <end position="282"/>
    </location>
</feature>
<proteinExistence type="predicted"/>
<dbReference type="EC" id="2.7.13.3" evidence="2"/>
<dbReference type="SUPFAM" id="SSF50341">
    <property type="entry name" value="CheW-like"/>
    <property type="match status" value="1"/>
</dbReference>
<feature type="compositionally biased region" description="Low complexity" evidence="14">
    <location>
        <begin position="114"/>
        <end position="131"/>
    </location>
</feature>
<dbReference type="InterPro" id="IPR036061">
    <property type="entry name" value="CheW-like_dom_sf"/>
</dbReference>
<evidence type="ECO:0000256" key="10">
    <source>
        <dbReference type="ARBA" id="ARBA00023012"/>
    </source>
</evidence>
<dbReference type="InterPro" id="IPR003594">
    <property type="entry name" value="HATPase_dom"/>
</dbReference>
<dbReference type="PROSITE" id="PS50109">
    <property type="entry name" value="HIS_KIN"/>
    <property type="match status" value="1"/>
</dbReference>
<keyword evidence="4" id="KW-0145">Chemotaxis</keyword>
<dbReference type="SMART" id="SM00387">
    <property type="entry name" value="HATPase_c"/>
    <property type="match status" value="1"/>
</dbReference>
<feature type="region of interest" description="Disordered" evidence="14">
    <location>
        <begin position="109"/>
        <end position="131"/>
    </location>
</feature>
<dbReference type="Proteomes" id="UP000525298">
    <property type="component" value="Unassembled WGS sequence"/>
</dbReference>
<dbReference type="RefSeq" id="WP_181552304.1">
    <property type="nucleotide sequence ID" value="NZ_JACDUS010000011.1"/>
</dbReference>
<dbReference type="PROSITE" id="PS50894">
    <property type="entry name" value="HPT"/>
    <property type="match status" value="2"/>
</dbReference>
<dbReference type="InterPro" id="IPR002545">
    <property type="entry name" value="CheW-lke_dom"/>
</dbReference>
<keyword evidence="8 18" id="KW-0418">Kinase</keyword>
<dbReference type="Gene3D" id="3.30.565.10">
    <property type="entry name" value="Histidine kinase-like ATPase, C-terminal domain"/>
    <property type="match status" value="1"/>
</dbReference>
<comment type="function">
    <text evidence="11">Involved in the transmission of sensory signals from the chemoreceptors to the flagellar motors. CheA is autophosphorylated; it can transfer its phosphate group to either CheB or CheY.</text>
</comment>
<dbReference type="GO" id="GO:0000155">
    <property type="term" value="F:phosphorelay sensor kinase activity"/>
    <property type="evidence" value="ECO:0007669"/>
    <property type="project" value="InterPro"/>
</dbReference>
<comment type="catalytic activity">
    <reaction evidence="1">
        <text>ATP + protein L-histidine = ADP + protein N-phospho-L-histidine.</text>
        <dbReference type="EC" id="2.7.13.3"/>
    </reaction>
</comment>
<feature type="coiled-coil region" evidence="13">
    <location>
        <begin position="547"/>
        <end position="574"/>
    </location>
</feature>
<evidence type="ECO:0000256" key="3">
    <source>
        <dbReference type="ARBA" id="ARBA00021495"/>
    </source>
</evidence>
<dbReference type="Pfam" id="PF02518">
    <property type="entry name" value="HATPase_c"/>
    <property type="match status" value="1"/>
</dbReference>
<dbReference type="SUPFAM" id="SSF55874">
    <property type="entry name" value="ATPase domain of HSP90 chaperone/DNA topoisomerase II/histidine kinase"/>
    <property type="match status" value="1"/>
</dbReference>
<evidence type="ECO:0000256" key="8">
    <source>
        <dbReference type="ARBA" id="ARBA00022777"/>
    </source>
</evidence>
<dbReference type="SMART" id="SM01231">
    <property type="entry name" value="H-kinase_dim"/>
    <property type="match status" value="1"/>
</dbReference>
<protein>
    <recommendedName>
        <fullName evidence="3">Chemotaxis protein CheA</fullName>
        <ecNumber evidence="2">2.7.13.3</ecNumber>
    </recommendedName>
</protein>
<dbReference type="Gene3D" id="1.10.287.560">
    <property type="entry name" value="Histidine kinase CheA-like, homodimeric domain"/>
    <property type="match status" value="1"/>
</dbReference>
<keyword evidence="19" id="KW-1185">Reference proteome</keyword>
<feature type="compositionally biased region" description="Low complexity" evidence="14">
    <location>
        <begin position="453"/>
        <end position="465"/>
    </location>
</feature>
<evidence type="ECO:0000259" key="15">
    <source>
        <dbReference type="PROSITE" id="PS50109"/>
    </source>
</evidence>
<dbReference type="InterPro" id="IPR036641">
    <property type="entry name" value="HPT_dom_sf"/>
</dbReference>
<evidence type="ECO:0000256" key="1">
    <source>
        <dbReference type="ARBA" id="ARBA00000085"/>
    </source>
</evidence>
<dbReference type="CDD" id="cd16916">
    <property type="entry name" value="HATPase_CheA-like"/>
    <property type="match status" value="1"/>
</dbReference>
<dbReference type="InterPro" id="IPR037006">
    <property type="entry name" value="CheA-like_homodim_sf"/>
</dbReference>
<evidence type="ECO:0000256" key="5">
    <source>
        <dbReference type="ARBA" id="ARBA00022553"/>
    </source>
</evidence>
<dbReference type="SMART" id="SM00260">
    <property type="entry name" value="CheW"/>
    <property type="match status" value="1"/>
</dbReference>
<evidence type="ECO:0000256" key="2">
    <source>
        <dbReference type="ARBA" id="ARBA00012438"/>
    </source>
</evidence>
<dbReference type="Pfam" id="PF02895">
    <property type="entry name" value="H-kinase_dim"/>
    <property type="match status" value="1"/>
</dbReference>
<dbReference type="GO" id="GO:0005524">
    <property type="term" value="F:ATP binding"/>
    <property type="evidence" value="ECO:0007669"/>
    <property type="project" value="UniProtKB-KW"/>
</dbReference>
<dbReference type="SUPFAM" id="SSF47226">
    <property type="entry name" value="Histidine-containing phosphotransfer domain, HPT domain"/>
    <property type="match status" value="2"/>
</dbReference>
<keyword evidence="5 12" id="KW-0597">Phosphoprotein</keyword>
<feature type="domain" description="HPt" evidence="17">
    <location>
        <begin position="317"/>
        <end position="421"/>
    </location>
</feature>
<keyword evidence="13" id="KW-0175">Coiled coil</keyword>
<dbReference type="InterPro" id="IPR036097">
    <property type="entry name" value="HisK_dim/P_sf"/>
</dbReference>
<evidence type="ECO:0000256" key="9">
    <source>
        <dbReference type="ARBA" id="ARBA00022840"/>
    </source>
</evidence>
<dbReference type="CDD" id="cd00731">
    <property type="entry name" value="CheA_reg"/>
    <property type="match status" value="1"/>
</dbReference>
<accession>A0A7W0CBG8</accession>
<evidence type="ECO:0000256" key="6">
    <source>
        <dbReference type="ARBA" id="ARBA00022679"/>
    </source>
</evidence>
<dbReference type="Gene3D" id="2.30.30.40">
    <property type="entry name" value="SH3 Domains"/>
    <property type="match status" value="1"/>
</dbReference>
<comment type="caution">
    <text evidence="18">The sequence shown here is derived from an EMBL/GenBank/DDBJ whole genome shotgun (WGS) entry which is preliminary data.</text>
</comment>
<feature type="domain" description="HPt" evidence="17">
    <location>
        <begin position="134"/>
        <end position="241"/>
    </location>
</feature>
<evidence type="ECO:0000256" key="14">
    <source>
        <dbReference type="SAM" id="MobiDB-lite"/>
    </source>
</evidence>
<organism evidence="18 19">
    <name type="scientific">Desulfosalsimonas propionicica</name>
    <dbReference type="NCBI Taxonomy" id="332175"/>
    <lineage>
        <taxon>Bacteria</taxon>
        <taxon>Pseudomonadati</taxon>
        <taxon>Thermodesulfobacteriota</taxon>
        <taxon>Desulfobacteria</taxon>
        <taxon>Desulfobacterales</taxon>
        <taxon>Desulfosalsimonadaceae</taxon>
        <taxon>Desulfosalsimonas</taxon>
    </lineage>
</organism>
<dbReference type="SUPFAM" id="SSF47384">
    <property type="entry name" value="Homodimeric domain of signal transducing histidine kinase"/>
    <property type="match status" value="1"/>
</dbReference>
<feature type="modified residue" description="Phosphohistidine" evidence="12">
    <location>
        <position position="180"/>
    </location>
</feature>
<evidence type="ECO:0000256" key="4">
    <source>
        <dbReference type="ARBA" id="ARBA00022500"/>
    </source>
</evidence>
<dbReference type="EMBL" id="JACDUS010000011">
    <property type="protein sequence ID" value="MBA2882674.1"/>
    <property type="molecule type" value="Genomic_DNA"/>
</dbReference>
<keyword evidence="6 18" id="KW-0808">Transferase</keyword>